<dbReference type="PANTHER" id="PTHR43280:SF32">
    <property type="entry name" value="TRANSCRIPTIONAL REGULATORY PROTEIN"/>
    <property type="match status" value="1"/>
</dbReference>
<evidence type="ECO:0000259" key="2">
    <source>
        <dbReference type="PROSITE" id="PS01124"/>
    </source>
</evidence>
<dbReference type="RefSeq" id="WP_120258011.1">
    <property type="nucleotide sequence ID" value="NZ_RAPY01000001.1"/>
</dbReference>
<dbReference type="Pfam" id="PF12833">
    <property type="entry name" value="HTH_18"/>
    <property type="match status" value="1"/>
</dbReference>
<dbReference type="GO" id="GO:0003700">
    <property type="term" value="F:DNA-binding transcription factor activity"/>
    <property type="evidence" value="ECO:0007669"/>
    <property type="project" value="InterPro"/>
</dbReference>
<dbReference type="Gene3D" id="1.10.10.60">
    <property type="entry name" value="Homeodomain-like"/>
    <property type="match status" value="1"/>
</dbReference>
<dbReference type="AlphaFoldDB" id="A0A420BI40"/>
<dbReference type="InterPro" id="IPR037923">
    <property type="entry name" value="HTH-like"/>
</dbReference>
<keyword evidence="1 3" id="KW-0238">DNA-binding</keyword>
<dbReference type="PROSITE" id="PS01124">
    <property type="entry name" value="HTH_ARAC_FAMILY_2"/>
    <property type="match status" value="1"/>
</dbReference>
<dbReference type="SMART" id="SM00342">
    <property type="entry name" value="HTH_ARAC"/>
    <property type="match status" value="1"/>
</dbReference>
<dbReference type="InterPro" id="IPR018060">
    <property type="entry name" value="HTH_AraC"/>
</dbReference>
<dbReference type="SUPFAM" id="SSF51215">
    <property type="entry name" value="Regulatory protein AraC"/>
    <property type="match status" value="1"/>
</dbReference>
<dbReference type="EMBL" id="RAPY01000001">
    <property type="protein sequence ID" value="RKE56326.1"/>
    <property type="molecule type" value="Genomic_DNA"/>
</dbReference>
<evidence type="ECO:0000313" key="4">
    <source>
        <dbReference type="Proteomes" id="UP000286246"/>
    </source>
</evidence>
<name>A0A420BI40_SPHD1</name>
<gene>
    <name evidence="3" type="ORF">DFQ12_1183</name>
</gene>
<comment type="caution">
    <text evidence="3">The sequence shown here is derived from an EMBL/GenBank/DDBJ whole genome shotgun (WGS) entry which is preliminary data.</text>
</comment>
<dbReference type="PANTHER" id="PTHR43280">
    <property type="entry name" value="ARAC-FAMILY TRANSCRIPTIONAL REGULATOR"/>
    <property type="match status" value="1"/>
</dbReference>
<dbReference type="OrthoDB" id="2585681at2"/>
<evidence type="ECO:0000256" key="1">
    <source>
        <dbReference type="ARBA" id="ARBA00023125"/>
    </source>
</evidence>
<dbReference type="GO" id="GO:0043565">
    <property type="term" value="F:sequence-specific DNA binding"/>
    <property type="evidence" value="ECO:0007669"/>
    <property type="project" value="InterPro"/>
</dbReference>
<evidence type="ECO:0000313" key="3">
    <source>
        <dbReference type="EMBL" id="RKE56326.1"/>
    </source>
</evidence>
<reference evidence="3 4" key="1">
    <citation type="submission" date="2018-09" db="EMBL/GenBank/DDBJ databases">
        <title>Genomic Encyclopedia of Type Strains, Phase III (KMG-III): the genomes of soil and plant-associated and newly described type strains.</title>
        <authorList>
            <person name="Whitman W."/>
        </authorList>
    </citation>
    <scope>NUCLEOTIDE SEQUENCE [LARGE SCALE GENOMIC DNA]</scope>
    <source>
        <strain evidence="3 4">CECT 7938</strain>
    </source>
</reference>
<proteinExistence type="predicted"/>
<accession>A0A420BI40</accession>
<protein>
    <submittedName>
        <fullName evidence="3">AraC-like DNA-binding protein</fullName>
    </submittedName>
</protein>
<sequence>MQRVSNNVNRINGLSVFFPIDDRIKAYDSKIYYNRIEGEFRVSKPRKAKYFSIVLFEKGSGYVQIDDTIHTIQKNKVIVVFPGQVGICFMSEDTLAHHLMVREEVYEAITCITTVPVRKTRPISSFDITNEFFELLRTELLAIQRLIELRVKGGEELIFSRFRTAYLILKTKCMNIRTYSYSEVKNPIVTKFIELIENNYKTERRVEFYAEALRIQSSYLTVLCQSSLEISAKQVIKNRLIQEAKRLLVGSDLTIKEITYELQIGAAHFSNFFKIETGFLPKEFIKLRAKGL</sequence>
<feature type="domain" description="HTH araC/xylS-type" evidence="2">
    <location>
        <begin position="190"/>
        <end position="287"/>
    </location>
</feature>
<dbReference type="Proteomes" id="UP000286246">
    <property type="component" value="Unassembled WGS sequence"/>
</dbReference>
<keyword evidence="4" id="KW-1185">Reference proteome</keyword>
<organism evidence="3 4">
    <name type="scientific">Sphingobacterium detergens</name>
    <dbReference type="NCBI Taxonomy" id="1145106"/>
    <lineage>
        <taxon>Bacteria</taxon>
        <taxon>Pseudomonadati</taxon>
        <taxon>Bacteroidota</taxon>
        <taxon>Sphingobacteriia</taxon>
        <taxon>Sphingobacteriales</taxon>
        <taxon>Sphingobacteriaceae</taxon>
        <taxon>Sphingobacterium</taxon>
    </lineage>
</organism>